<dbReference type="OrthoDB" id="431376at2759"/>
<keyword evidence="2" id="KW-0812">Transmembrane</keyword>
<dbReference type="EMBL" id="CAMXCT010000336">
    <property type="protein sequence ID" value="CAI3977371.1"/>
    <property type="molecule type" value="Genomic_DNA"/>
</dbReference>
<keyword evidence="2" id="KW-1133">Transmembrane helix</keyword>
<organism evidence="3">
    <name type="scientific">Cladocopium goreaui</name>
    <dbReference type="NCBI Taxonomy" id="2562237"/>
    <lineage>
        <taxon>Eukaryota</taxon>
        <taxon>Sar</taxon>
        <taxon>Alveolata</taxon>
        <taxon>Dinophyceae</taxon>
        <taxon>Suessiales</taxon>
        <taxon>Symbiodiniaceae</taxon>
        <taxon>Cladocopium</taxon>
    </lineage>
</organism>
<evidence type="ECO:0000313" key="4">
    <source>
        <dbReference type="EMBL" id="CAL1130746.1"/>
    </source>
</evidence>
<name>A0A9P1BQ22_9DINO</name>
<keyword evidence="5" id="KW-1185">Reference proteome</keyword>
<comment type="caution">
    <text evidence="3">The sequence shown here is derived from an EMBL/GenBank/DDBJ whole genome shotgun (WGS) entry which is preliminary data.</text>
</comment>
<protein>
    <submittedName>
        <fullName evidence="3">Uncharacterized protein</fullName>
    </submittedName>
</protein>
<evidence type="ECO:0000256" key="2">
    <source>
        <dbReference type="SAM" id="Phobius"/>
    </source>
</evidence>
<gene>
    <name evidence="3" type="ORF">C1SCF055_LOCUS5515</name>
</gene>
<feature type="region of interest" description="Disordered" evidence="1">
    <location>
        <begin position="1"/>
        <end position="47"/>
    </location>
</feature>
<evidence type="ECO:0000256" key="1">
    <source>
        <dbReference type="SAM" id="MobiDB-lite"/>
    </source>
</evidence>
<dbReference type="EMBL" id="CAMXCT030000336">
    <property type="protein sequence ID" value="CAL4764683.1"/>
    <property type="molecule type" value="Genomic_DNA"/>
</dbReference>
<evidence type="ECO:0000313" key="5">
    <source>
        <dbReference type="Proteomes" id="UP001152797"/>
    </source>
</evidence>
<dbReference type="EMBL" id="CAMXCT020000336">
    <property type="protein sequence ID" value="CAL1130746.1"/>
    <property type="molecule type" value="Genomic_DNA"/>
</dbReference>
<accession>A0A9P1BQ22</accession>
<feature type="compositionally biased region" description="Basic residues" evidence="1">
    <location>
        <begin position="18"/>
        <end position="37"/>
    </location>
</feature>
<keyword evidence="2" id="KW-0472">Membrane</keyword>
<sequence>MGGRGPVQHPGRGMVAPGRRKGAVRRLRRKGKGRGRTPRPVEKTEEHELLRDLPEELDDDTKVAKRVAWLNKFGHLSQQINFAEVAEPLDTLKVPHAMGLLRELEMHGTKVSDPTDWIKRAVEEVGSDAMEEDDDAVEDKLTELNTSGRLLAPIQVAEVKGGLERLPEEDALDLLQDVLNRGSSVKNPTAFIRSKLKARSAVLGVSLDTMDEHSKILKRRHPRMWRLLSGLAVAHTAAQDPASMATAMAGQVAGIMATKAEKMVENRLEHPPETVPCIGDSCCIGSTCMNLPGMGCKASRGRTQCVGSSAFAMKEGVCQCLRGPCNEEGICVSTLPPEQQKDFLPPPVPSAQTHVIDHMDAGQQGGGIPVVPIAIALVLANVVIWGAIWCIRQRRSRGYDSMSTDDEGTPMGAYKGGNNRRFQGPGH</sequence>
<evidence type="ECO:0000313" key="3">
    <source>
        <dbReference type="EMBL" id="CAI3977371.1"/>
    </source>
</evidence>
<reference evidence="4" key="2">
    <citation type="submission" date="2024-04" db="EMBL/GenBank/DDBJ databases">
        <authorList>
            <person name="Chen Y."/>
            <person name="Shah S."/>
            <person name="Dougan E. K."/>
            <person name="Thang M."/>
            <person name="Chan C."/>
        </authorList>
    </citation>
    <scope>NUCLEOTIDE SEQUENCE [LARGE SCALE GENOMIC DNA]</scope>
</reference>
<proteinExistence type="predicted"/>
<feature type="region of interest" description="Disordered" evidence="1">
    <location>
        <begin position="399"/>
        <end position="427"/>
    </location>
</feature>
<dbReference type="AlphaFoldDB" id="A0A9P1BQ22"/>
<feature type="transmembrane region" description="Helical" evidence="2">
    <location>
        <begin position="370"/>
        <end position="391"/>
    </location>
</feature>
<dbReference type="Proteomes" id="UP001152797">
    <property type="component" value="Unassembled WGS sequence"/>
</dbReference>
<reference evidence="3" key="1">
    <citation type="submission" date="2022-10" db="EMBL/GenBank/DDBJ databases">
        <authorList>
            <person name="Chen Y."/>
            <person name="Dougan E. K."/>
            <person name="Chan C."/>
            <person name="Rhodes N."/>
            <person name="Thang M."/>
        </authorList>
    </citation>
    <scope>NUCLEOTIDE SEQUENCE</scope>
</reference>